<dbReference type="GO" id="GO:0016810">
    <property type="term" value="F:hydrolase activity, acting on carbon-nitrogen (but not peptide) bonds"/>
    <property type="evidence" value="ECO:0007669"/>
    <property type="project" value="InterPro"/>
</dbReference>
<dbReference type="GO" id="GO:0046872">
    <property type="term" value="F:metal ion binding"/>
    <property type="evidence" value="ECO:0007669"/>
    <property type="project" value="UniProtKB-KW"/>
</dbReference>
<feature type="compositionally biased region" description="Low complexity" evidence="3">
    <location>
        <begin position="331"/>
        <end position="341"/>
    </location>
</feature>
<dbReference type="GO" id="GO:0016020">
    <property type="term" value="C:membrane"/>
    <property type="evidence" value="ECO:0007669"/>
    <property type="project" value="TreeGrafter"/>
</dbReference>
<dbReference type="InterPro" id="IPR002509">
    <property type="entry name" value="NODB_dom"/>
</dbReference>
<feature type="region of interest" description="Disordered" evidence="3">
    <location>
        <begin position="21"/>
        <end position="54"/>
    </location>
</feature>
<sequence>MPPTPPTVVLPPASSVSVVIPPASSSGPATSAAETTSSAPPTSGTGTAVDPGQDADLDELVPGLYPERVVENYKRTAISVSRPVADGAPALTAAAARWVQRQYDDFVTDTPPGEAPTELNIGWRVSAVAGPLIAVRFTMYLFPGASGVNVFHTIYSDEATGVATTGAGLIRPEQRADAVQLITSALRAKGFDPDVETLADDDVTTLLDGLTFAPDGSVSIVVPQGLILPLSDGSPVVPLSQQQASAYLTAAGQRFRQATRSPSEFRPGSRPATSPAAASSSPASTGSTSTGSTSTSPTSPGSRSSATRSSGVGTRTQQPSTTRPPTPTATPTPTAVQPPGTSVNCAEKRCVALTFDDGPGRYTDQLIDELTAAGAPATFFLLGPQADAYPATVRRLRSAGMVIGNHTMDHRNLVNMDAAGQRAEVTEAAAAIEAAGGGRPTLLRPPYGSYNATTRTLGDPMVMWDVDTEDWRNKDATVTARRAVDGASNGSIILMHDLHRSTVQAVPQIVSQLRAKGFTLVTVPQLYGAPLQPGQLYFSRNRVR</sequence>
<dbReference type="InterPro" id="IPR011330">
    <property type="entry name" value="Glyco_hydro/deAcase_b/a-brl"/>
</dbReference>
<dbReference type="GO" id="GO:0005975">
    <property type="term" value="P:carbohydrate metabolic process"/>
    <property type="evidence" value="ECO:0007669"/>
    <property type="project" value="InterPro"/>
</dbReference>
<keyword evidence="6" id="KW-1185">Reference proteome</keyword>
<evidence type="ECO:0000259" key="4">
    <source>
        <dbReference type="PROSITE" id="PS51677"/>
    </source>
</evidence>
<feature type="domain" description="NodB homology" evidence="4">
    <location>
        <begin position="349"/>
        <end position="521"/>
    </location>
</feature>
<dbReference type="SUPFAM" id="SSF88713">
    <property type="entry name" value="Glycoside hydrolase/deacetylase"/>
    <property type="match status" value="1"/>
</dbReference>
<dbReference type="PROSITE" id="PS51677">
    <property type="entry name" value="NODB"/>
    <property type="match status" value="1"/>
</dbReference>
<keyword evidence="2" id="KW-0378">Hydrolase</keyword>
<dbReference type="AlphaFoldDB" id="A0A849A8V4"/>
<feature type="region of interest" description="Disordered" evidence="3">
    <location>
        <begin position="253"/>
        <end position="342"/>
    </location>
</feature>
<feature type="compositionally biased region" description="Low complexity" evidence="3">
    <location>
        <begin position="21"/>
        <end position="48"/>
    </location>
</feature>
<evidence type="ECO:0000256" key="2">
    <source>
        <dbReference type="ARBA" id="ARBA00022801"/>
    </source>
</evidence>
<feature type="compositionally biased region" description="Low complexity" evidence="3">
    <location>
        <begin position="266"/>
        <end position="321"/>
    </location>
</feature>
<dbReference type="Pfam" id="PF01522">
    <property type="entry name" value="Polysacc_deac_1"/>
    <property type="match status" value="1"/>
</dbReference>
<dbReference type="Gene3D" id="3.20.20.370">
    <property type="entry name" value="Glycoside hydrolase/deacetylase"/>
    <property type="match status" value="1"/>
</dbReference>
<reference evidence="5 6" key="1">
    <citation type="submission" date="2020-05" db="EMBL/GenBank/DDBJ databases">
        <title>Nakamurella sp. DB0629 isolated from air conditioner.</title>
        <authorList>
            <person name="Kim D.H."/>
            <person name="Kim D.-U."/>
        </authorList>
    </citation>
    <scope>NUCLEOTIDE SEQUENCE [LARGE SCALE GENOMIC DNA]</scope>
    <source>
        <strain evidence="5 6">DB0629</strain>
    </source>
</reference>
<evidence type="ECO:0000313" key="5">
    <source>
        <dbReference type="EMBL" id="NNG34910.1"/>
    </source>
</evidence>
<keyword evidence="1" id="KW-0479">Metal-binding</keyword>
<dbReference type="EMBL" id="JABEND010000002">
    <property type="protein sequence ID" value="NNG34910.1"/>
    <property type="molecule type" value="Genomic_DNA"/>
</dbReference>
<organism evidence="5 6">
    <name type="scientific">Nakamurella aerolata</name>
    <dbReference type="NCBI Taxonomy" id="1656892"/>
    <lineage>
        <taxon>Bacteria</taxon>
        <taxon>Bacillati</taxon>
        <taxon>Actinomycetota</taxon>
        <taxon>Actinomycetes</taxon>
        <taxon>Nakamurellales</taxon>
        <taxon>Nakamurellaceae</taxon>
        <taxon>Nakamurella</taxon>
    </lineage>
</organism>
<protein>
    <submittedName>
        <fullName evidence="5">Polysaccharide deacetylase family protein</fullName>
    </submittedName>
</protein>
<proteinExistence type="predicted"/>
<dbReference type="PANTHER" id="PTHR10587:SF133">
    <property type="entry name" value="CHITIN DEACETYLASE 1-RELATED"/>
    <property type="match status" value="1"/>
</dbReference>
<comment type="caution">
    <text evidence="5">The sequence shown here is derived from an EMBL/GenBank/DDBJ whole genome shotgun (WGS) entry which is preliminary data.</text>
</comment>
<gene>
    <name evidence="5" type="ORF">HKD39_04085</name>
</gene>
<name>A0A849A8V4_9ACTN</name>
<evidence type="ECO:0000313" key="6">
    <source>
        <dbReference type="Proteomes" id="UP000562984"/>
    </source>
</evidence>
<dbReference type="PANTHER" id="PTHR10587">
    <property type="entry name" value="GLYCOSYL TRANSFERASE-RELATED"/>
    <property type="match status" value="1"/>
</dbReference>
<dbReference type="InterPro" id="IPR050248">
    <property type="entry name" value="Polysacc_deacetylase_ArnD"/>
</dbReference>
<evidence type="ECO:0000256" key="3">
    <source>
        <dbReference type="SAM" id="MobiDB-lite"/>
    </source>
</evidence>
<accession>A0A849A8V4</accession>
<evidence type="ECO:0000256" key="1">
    <source>
        <dbReference type="ARBA" id="ARBA00022723"/>
    </source>
</evidence>
<dbReference type="RefSeq" id="WP_171198572.1">
    <property type="nucleotide sequence ID" value="NZ_JABEND010000002.1"/>
</dbReference>
<dbReference type="Proteomes" id="UP000562984">
    <property type="component" value="Unassembled WGS sequence"/>
</dbReference>